<dbReference type="EMBL" id="PFFQ01000053">
    <property type="protein sequence ID" value="PIW15171.1"/>
    <property type="molecule type" value="Genomic_DNA"/>
</dbReference>
<gene>
    <name evidence="1" type="ORF">COW36_17255</name>
</gene>
<sequence length="806" mass="92889">MIQERHRIPLNDQIVLLYNRTEPGAGLEACYAFPVGYAQGEPGVWHALFRVLQQQLPEGWYSGLESTPDWTFFKLRAMPEARDVFYNLLQLISMAEVNPEDWQNVRPLLLQEARFEQANAENHFENIFFQLAWPQTGYARPEIASAEVFEGLAAEDLQAAAEQLFTSGKVYLRLSDSLPLPRVLQALDALLELPESAVEPLEPWALNSTEAVQELLEYAVPGGWVWQGFRVPGLLSEGWMHGLVLKHWFEQVKLLEGLPEGVDFLECRWQPWMQGSLLYLVYHIPQAAELEQAKFHVMEWLLQAREGYLTPRRLRKAIQACHSDWLQSLQSDFQGSLALRIEEFLHGSARFKTRLQAVSLESLQGFWRQYLQADNLITLEIMHESTRKQRSRSYREHFPSLGYRPSLPSKSAKPLAKLATAQKVDLGQGCFARLVPLPQTSSLCLGAWFDRGSRHERMSGAISLLFSLLAQRFERLLQQQDSSGAYLSGHTLHWHVDRDFSGFYWLAPAHEYRQALLLFRQLLEPFTPERSVFDRAKHQLLATTLHDQFSLAHAAKERFFQSGFGNHPYARSPQGDYYALQALSPEDIQQAWQDLFASSSFQPLLAGALPQELAEGLLPELFCRSLNPELAELPPERSLLLRRGEIQMQTSTPLPLRLEGRIFAEPLPLGEQAPLVLLASWLNQSLERQYPGLGRFQMEWLQKAWLFYLLVPDTPESYLWRTQLSETHLEAFEILRQSAVFEVRRRKQDLHQLWPALARWEALGLGATSFLDLDRELLILRPHQVEDSLQRWFGERNEWLQIRVKA</sequence>
<organism evidence="1 2">
    <name type="scientific">bacterium (Candidatus Blackallbacteria) CG17_big_fil_post_rev_8_21_14_2_50_48_46</name>
    <dbReference type="NCBI Taxonomy" id="2014261"/>
    <lineage>
        <taxon>Bacteria</taxon>
        <taxon>Candidatus Blackallbacteria</taxon>
    </lineage>
</organism>
<name>A0A2M7G0D0_9BACT</name>
<dbReference type="Proteomes" id="UP000231019">
    <property type="component" value="Unassembled WGS sequence"/>
</dbReference>
<dbReference type="SUPFAM" id="SSF63411">
    <property type="entry name" value="LuxS/MPP-like metallohydrolase"/>
    <property type="match status" value="3"/>
</dbReference>
<dbReference type="AlphaFoldDB" id="A0A2M7G0D0"/>
<comment type="caution">
    <text evidence="1">The sequence shown here is derived from an EMBL/GenBank/DDBJ whole genome shotgun (WGS) entry which is preliminary data.</text>
</comment>
<evidence type="ECO:0000313" key="2">
    <source>
        <dbReference type="Proteomes" id="UP000231019"/>
    </source>
</evidence>
<accession>A0A2M7G0D0</accession>
<proteinExistence type="predicted"/>
<dbReference type="InterPro" id="IPR011249">
    <property type="entry name" value="Metalloenz_LuxS/M16"/>
</dbReference>
<evidence type="ECO:0008006" key="3">
    <source>
        <dbReference type="Google" id="ProtNLM"/>
    </source>
</evidence>
<protein>
    <recommendedName>
        <fullName evidence="3">Peptidase M16 C-terminal domain-containing protein</fullName>
    </recommendedName>
</protein>
<dbReference type="Gene3D" id="3.30.830.10">
    <property type="entry name" value="Metalloenzyme, LuxS/M16 peptidase-like"/>
    <property type="match status" value="3"/>
</dbReference>
<reference evidence="1 2" key="1">
    <citation type="submission" date="2017-09" db="EMBL/GenBank/DDBJ databases">
        <title>Depth-based differentiation of microbial function through sediment-hosted aquifers and enrichment of novel symbionts in the deep terrestrial subsurface.</title>
        <authorList>
            <person name="Probst A.J."/>
            <person name="Ladd B."/>
            <person name="Jarett J.K."/>
            <person name="Geller-Mcgrath D.E."/>
            <person name="Sieber C.M."/>
            <person name="Emerson J.B."/>
            <person name="Anantharaman K."/>
            <person name="Thomas B.C."/>
            <person name="Malmstrom R."/>
            <person name="Stieglmeier M."/>
            <person name="Klingl A."/>
            <person name="Woyke T."/>
            <person name="Ryan C.M."/>
            <person name="Banfield J.F."/>
        </authorList>
    </citation>
    <scope>NUCLEOTIDE SEQUENCE [LARGE SCALE GENOMIC DNA]</scope>
    <source>
        <strain evidence="1">CG17_big_fil_post_rev_8_21_14_2_50_48_46</strain>
    </source>
</reference>
<evidence type="ECO:0000313" key="1">
    <source>
        <dbReference type="EMBL" id="PIW15171.1"/>
    </source>
</evidence>
<dbReference type="GO" id="GO:0046872">
    <property type="term" value="F:metal ion binding"/>
    <property type="evidence" value="ECO:0007669"/>
    <property type="project" value="InterPro"/>
</dbReference>